<dbReference type="Pfam" id="PF01473">
    <property type="entry name" value="Choline_bind_1"/>
    <property type="match status" value="2"/>
</dbReference>
<feature type="repeat" description="Cell wall-binding" evidence="2">
    <location>
        <begin position="169"/>
        <end position="188"/>
    </location>
</feature>
<reference evidence="5 6" key="1">
    <citation type="journal article" date="2015" name="Genome Announc.">
        <title>Expanding the biotechnology potential of lactobacilli through comparative genomics of 213 strains and associated genera.</title>
        <authorList>
            <person name="Sun Z."/>
            <person name="Harris H.M."/>
            <person name="McCann A."/>
            <person name="Guo C."/>
            <person name="Argimon S."/>
            <person name="Zhang W."/>
            <person name="Yang X."/>
            <person name="Jeffery I.B."/>
            <person name="Cooney J.C."/>
            <person name="Kagawa T.F."/>
            <person name="Liu W."/>
            <person name="Song Y."/>
            <person name="Salvetti E."/>
            <person name="Wrobel A."/>
            <person name="Rasinkangas P."/>
            <person name="Parkhill J."/>
            <person name="Rea M.C."/>
            <person name="O'Sullivan O."/>
            <person name="Ritari J."/>
            <person name="Douillard F.P."/>
            <person name="Paul Ross R."/>
            <person name="Yang R."/>
            <person name="Briner A.E."/>
            <person name="Felis G.E."/>
            <person name="de Vos W.M."/>
            <person name="Barrangou R."/>
            <person name="Klaenhammer T.R."/>
            <person name="Caufield P.W."/>
            <person name="Cui Y."/>
            <person name="Zhang H."/>
            <person name="O'Toole P.W."/>
        </authorList>
    </citation>
    <scope>NUCLEOTIDE SEQUENCE [LARGE SCALE GENOMIC DNA]</scope>
    <source>
        <strain evidence="5 6">DSM 22696</strain>
    </source>
</reference>
<organism evidence="5 6">
    <name type="scientific">Furfurilactobacillus siliginis</name>
    <dbReference type="NCBI Taxonomy" id="348151"/>
    <lineage>
        <taxon>Bacteria</taxon>
        <taxon>Bacillati</taxon>
        <taxon>Bacillota</taxon>
        <taxon>Bacilli</taxon>
        <taxon>Lactobacillales</taxon>
        <taxon>Lactobacillaceae</taxon>
        <taxon>Furfurilactobacillus</taxon>
    </lineage>
</organism>
<comment type="caution">
    <text evidence="5">The sequence shown here is derived from an EMBL/GenBank/DDBJ whole genome shotgun (WGS) entry which is preliminary data.</text>
</comment>
<evidence type="ECO:0000256" key="2">
    <source>
        <dbReference type="PROSITE-ProRule" id="PRU00591"/>
    </source>
</evidence>
<dbReference type="EMBL" id="JQCB01000013">
    <property type="protein sequence ID" value="KRN94678.1"/>
    <property type="molecule type" value="Genomic_DNA"/>
</dbReference>
<dbReference type="STRING" id="348151.IV55_GL000446"/>
<evidence type="ECO:0000313" key="4">
    <source>
        <dbReference type="EMBL" id="GEK28390.1"/>
    </source>
</evidence>
<reference evidence="4 7" key="2">
    <citation type="submission" date="2019-07" db="EMBL/GenBank/DDBJ databases">
        <title>Whole genome shotgun sequence of Lactobacillus siliginis NBRC 101315.</title>
        <authorList>
            <person name="Hosoyama A."/>
            <person name="Uohara A."/>
            <person name="Ohji S."/>
            <person name="Ichikawa N."/>
        </authorList>
    </citation>
    <scope>NUCLEOTIDE SEQUENCE [LARGE SCALE GENOMIC DNA]</scope>
    <source>
        <strain evidence="4 7">NBRC 101315</strain>
    </source>
</reference>
<dbReference type="EMBL" id="BJUD01000009">
    <property type="protein sequence ID" value="GEK28390.1"/>
    <property type="molecule type" value="Genomic_DNA"/>
</dbReference>
<dbReference type="Pfam" id="PF19127">
    <property type="entry name" value="Choline_bind_3"/>
    <property type="match status" value="1"/>
</dbReference>
<dbReference type="RefSeq" id="WP_057811178.1">
    <property type="nucleotide sequence ID" value="NZ_BJUD01000009.1"/>
</dbReference>
<feature type="signal peptide" evidence="3">
    <location>
        <begin position="1"/>
        <end position="31"/>
    </location>
</feature>
<feature type="chain" id="PRO_5044546207" evidence="3">
    <location>
        <begin position="32"/>
        <end position="250"/>
    </location>
</feature>
<evidence type="ECO:0000313" key="7">
    <source>
        <dbReference type="Proteomes" id="UP000321429"/>
    </source>
</evidence>
<evidence type="ECO:0000313" key="5">
    <source>
        <dbReference type="EMBL" id="KRN94678.1"/>
    </source>
</evidence>
<dbReference type="Proteomes" id="UP000321429">
    <property type="component" value="Unassembled WGS sequence"/>
</dbReference>
<dbReference type="AlphaFoldDB" id="A0A0R2L4E4"/>
<dbReference type="Proteomes" id="UP000051139">
    <property type="component" value="Unassembled WGS sequence"/>
</dbReference>
<keyword evidence="3" id="KW-0732">Signal</keyword>
<gene>
    <name evidence="5" type="ORF">IV55_GL000446</name>
    <name evidence="4" type="ORF">LSI01_07010</name>
</gene>
<feature type="repeat" description="Cell wall-binding" evidence="2">
    <location>
        <begin position="209"/>
        <end position="229"/>
    </location>
</feature>
<dbReference type="SUPFAM" id="SSF69360">
    <property type="entry name" value="Cell wall binding repeat"/>
    <property type="match status" value="1"/>
</dbReference>
<dbReference type="Gene3D" id="2.10.270.10">
    <property type="entry name" value="Cholin Binding"/>
    <property type="match status" value="2"/>
</dbReference>
<accession>A0A0R2L4E4</accession>
<keyword evidence="6" id="KW-1185">Reference proteome</keyword>
<proteinExistence type="predicted"/>
<dbReference type="PATRIC" id="fig|348151.3.peg.454"/>
<feature type="repeat" description="Cell wall-binding" evidence="2">
    <location>
        <begin position="52"/>
        <end position="71"/>
    </location>
</feature>
<feature type="repeat" description="Cell wall-binding" evidence="2">
    <location>
        <begin position="189"/>
        <end position="208"/>
    </location>
</feature>
<dbReference type="PROSITE" id="PS51170">
    <property type="entry name" value="CW"/>
    <property type="match status" value="4"/>
</dbReference>
<protein>
    <submittedName>
        <fullName evidence="5">Uncharacterized protein</fullName>
    </submittedName>
</protein>
<evidence type="ECO:0000256" key="1">
    <source>
        <dbReference type="ARBA" id="ARBA00022737"/>
    </source>
</evidence>
<dbReference type="InterPro" id="IPR018337">
    <property type="entry name" value="Cell_wall/Cho-bd_repeat"/>
</dbReference>
<name>A0A0R2L4E4_9LACO</name>
<keyword evidence="1" id="KW-0677">Repeat</keyword>
<evidence type="ECO:0000313" key="6">
    <source>
        <dbReference type="Proteomes" id="UP000051139"/>
    </source>
</evidence>
<evidence type="ECO:0000256" key="3">
    <source>
        <dbReference type="SAM" id="SignalP"/>
    </source>
</evidence>
<sequence>MKHFVGLGKLLMLTVASTMLFFSISTVKANADSWWKYPSGWYLWSDSSKRWKTGWEYENGNWYYLDPNRQGQMTTGSTIIPIYNNFYNYYFDSAGHMKTGWANDNGRWLYLHPDGRFTYGWVYDKGIWYFVYPEMKTGWLGNLQTGWLGKAYPGSTSWYYLNPSNGHMSIGWQKISGSWYYFNGSGLTAIGWQYINGQWYYFNDDATMKTGWQQYGNDSWYYLGSSGAMLRNTLVDYSWLGNDGRSTLIK</sequence>